<dbReference type="SUPFAM" id="SSF51182">
    <property type="entry name" value="RmlC-like cupins"/>
    <property type="match status" value="1"/>
</dbReference>
<feature type="binding site" evidence="6">
    <location>
        <position position="87"/>
    </location>
    <ligand>
        <name>Fe cation</name>
        <dbReference type="ChEBI" id="CHEBI:24875"/>
        <note>catalytic</note>
    </ligand>
</feature>
<evidence type="ECO:0000256" key="4">
    <source>
        <dbReference type="ARBA" id="ARBA00023002"/>
    </source>
</evidence>
<sequence length="197" mass="21848">MSNFSSIRHLIRGMTDAVAGDTHDEPRLMERARPLLADLISSDDWLPDEFAQPHPEHYQQYLLYCDPHERFSVVSFVWGPGQRTPIHDHTVWGLIGMLRGAEVCEGFELAGEGSPPRATGTVRLEAGGIEAVSPRIGDIHRVSNAFDDRASISIHVYGANIGGVRRHVFDPLTGAAKEFISGYASPNMPNFWDRSRA</sequence>
<dbReference type="EMBL" id="CP025682">
    <property type="protein sequence ID" value="AUN96138.1"/>
    <property type="molecule type" value="Genomic_DNA"/>
</dbReference>
<dbReference type="AlphaFoldDB" id="A0A2I6SA45"/>
<keyword evidence="8" id="KW-1185">Reference proteome</keyword>
<name>A0A2I6SA45_9RHOO</name>
<keyword evidence="2 6" id="KW-0479">Metal-binding</keyword>
<dbReference type="Gene3D" id="2.60.120.10">
    <property type="entry name" value="Jelly Rolls"/>
    <property type="match status" value="1"/>
</dbReference>
<reference evidence="7 8" key="1">
    <citation type="submission" date="2018-01" db="EMBL/GenBank/DDBJ databases">
        <authorList>
            <person name="Fu G.-Y."/>
        </authorList>
    </citation>
    <scope>NUCLEOTIDE SEQUENCE [LARGE SCALE GENOMIC DNA]</scope>
    <source>
        <strain evidence="7 8">SY39</strain>
    </source>
</reference>
<keyword evidence="3 7" id="KW-0223">Dioxygenase</keyword>
<dbReference type="CDD" id="cd10548">
    <property type="entry name" value="cupin_CDO"/>
    <property type="match status" value="1"/>
</dbReference>
<evidence type="ECO:0000256" key="3">
    <source>
        <dbReference type="ARBA" id="ARBA00022964"/>
    </source>
</evidence>
<dbReference type="GO" id="GO:0008198">
    <property type="term" value="F:ferrous iron binding"/>
    <property type="evidence" value="ECO:0007669"/>
    <property type="project" value="TreeGrafter"/>
</dbReference>
<keyword evidence="4" id="KW-0560">Oxidoreductase</keyword>
<evidence type="ECO:0000256" key="5">
    <source>
        <dbReference type="ARBA" id="ARBA00023004"/>
    </source>
</evidence>
<dbReference type="KEGG" id="atw:C0099_15030"/>
<dbReference type="GO" id="GO:0016702">
    <property type="term" value="F:oxidoreductase activity, acting on single donors with incorporation of molecular oxygen, incorporation of two atoms of oxygen"/>
    <property type="evidence" value="ECO:0007669"/>
    <property type="project" value="InterPro"/>
</dbReference>
<dbReference type="RefSeq" id="WP_102248182.1">
    <property type="nucleotide sequence ID" value="NZ_CP025682.1"/>
</dbReference>
<feature type="binding site" evidence="6">
    <location>
        <position position="89"/>
    </location>
    <ligand>
        <name>Fe cation</name>
        <dbReference type="ChEBI" id="CHEBI:24875"/>
        <note>catalytic</note>
    </ligand>
</feature>
<proteinExistence type="inferred from homology"/>
<keyword evidence="5 6" id="KW-0408">Iron</keyword>
<dbReference type="InterPro" id="IPR010300">
    <property type="entry name" value="CDO_1"/>
</dbReference>
<evidence type="ECO:0000256" key="1">
    <source>
        <dbReference type="ARBA" id="ARBA00006622"/>
    </source>
</evidence>
<accession>A0A2I6SA45</accession>
<evidence type="ECO:0000256" key="2">
    <source>
        <dbReference type="ARBA" id="ARBA00022723"/>
    </source>
</evidence>
<evidence type="ECO:0000256" key="6">
    <source>
        <dbReference type="PIRSR" id="PIRSR610300-51"/>
    </source>
</evidence>
<dbReference type="PANTHER" id="PTHR12918:SF1">
    <property type="entry name" value="CYSTEINE DIOXYGENASE TYPE 1"/>
    <property type="match status" value="1"/>
</dbReference>
<feature type="binding site" evidence="6">
    <location>
        <position position="140"/>
    </location>
    <ligand>
        <name>Fe cation</name>
        <dbReference type="ChEBI" id="CHEBI:24875"/>
        <note>catalytic</note>
    </ligand>
</feature>
<evidence type="ECO:0000313" key="8">
    <source>
        <dbReference type="Proteomes" id="UP000242205"/>
    </source>
</evidence>
<dbReference type="InterPro" id="IPR011051">
    <property type="entry name" value="RmlC_Cupin_sf"/>
</dbReference>
<dbReference type="InterPro" id="IPR014710">
    <property type="entry name" value="RmlC-like_jellyroll"/>
</dbReference>
<gene>
    <name evidence="7" type="ORF">C0099_15030</name>
</gene>
<protein>
    <submittedName>
        <fullName evidence="7">Cysteine dioxygenase</fullName>
    </submittedName>
</protein>
<comment type="similarity">
    <text evidence="1">Belongs to the cysteine dioxygenase family.</text>
</comment>
<dbReference type="Pfam" id="PF05995">
    <property type="entry name" value="CDO_I"/>
    <property type="match status" value="1"/>
</dbReference>
<dbReference type="Proteomes" id="UP000242205">
    <property type="component" value="Chromosome"/>
</dbReference>
<dbReference type="PANTHER" id="PTHR12918">
    <property type="entry name" value="CYSTEINE DIOXYGENASE"/>
    <property type="match status" value="1"/>
</dbReference>
<dbReference type="OrthoDB" id="7059163at2"/>
<organism evidence="7 8">
    <name type="scientific">Pseudazoarcus pumilus</name>
    <dbReference type="NCBI Taxonomy" id="2067960"/>
    <lineage>
        <taxon>Bacteria</taxon>
        <taxon>Pseudomonadati</taxon>
        <taxon>Pseudomonadota</taxon>
        <taxon>Betaproteobacteria</taxon>
        <taxon>Rhodocyclales</taxon>
        <taxon>Zoogloeaceae</taxon>
        <taxon>Pseudazoarcus</taxon>
    </lineage>
</organism>
<evidence type="ECO:0000313" key="7">
    <source>
        <dbReference type="EMBL" id="AUN96138.1"/>
    </source>
</evidence>